<dbReference type="InterPro" id="IPR050182">
    <property type="entry name" value="Cytochrome_P450_fam2"/>
</dbReference>
<keyword evidence="3 7" id="KW-0479">Metal-binding</keyword>
<dbReference type="InterPro" id="IPR002401">
    <property type="entry name" value="Cyt_P450_E_grp-I"/>
</dbReference>
<accession>A0A9P1IT73</accession>
<evidence type="ECO:0000256" key="6">
    <source>
        <dbReference type="ARBA" id="ARBA00023033"/>
    </source>
</evidence>
<dbReference type="GO" id="GO:0016712">
    <property type="term" value="F:oxidoreductase activity, acting on paired donors, with incorporation or reduction of molecular oxygen, reduced flavin or flavoprotein as one donor, and incorporation of one atom of oxygen"/>
    <property type="evidence" value="ECO:0007669"/>
    <property type="project" value="TreeGrafter"/>
</dbReference>
<comment type="cofactor">
    <cofactor evidence="1 7">
        <name>heme</name>
        <dbReference type="ChEBI" id="CHEBI:30413"/>
    </cofactor>
</comment>
<protein>
    <recommendedName>
        <fullName evidence="11">CYtochrome P450 family</fullName>
    </recommendedName>
</protein>
<dbReference type="AlphaFoldDB" id="A0A9P1IT73"/>
<gene>
    <name evidence="9" type="ORF">CAMP_LOCUS13419</name>
</gene>
<dbReference type="PANTHER" id="PTHR24300">
    <property type="entry name" value="CYTOCHROME P450 508A4-RELATED"/>
    <property type="match status" value="1"/>
</dbReference>
<sequence length="495" mass="57698">MIFVLCLTLFVIFIFHQFYWRRRNLPPGPMPWPLVGNFASLFYPSPGYAAFNRWTKQYGDVYTFWLSSTPYIMINSYELMKETFVKDGDTYVGKKTQPMNIELRGGSYGVIDTNGEVWRNHRRFALMNLRDIGLGKDLMQEKILIEVEDMFKDFDSTIGSIEEIDIPLRFYNGVVNVINQATLGYRFDSENYHEFTKLKGLLEFQDEAFNDPIVMIQAFVPILGKLFPNRSIQKILDGFKEDFYGFFNEEIEKNRKKIDFDSEESDNYCEAYLKEQKKREAEGDFESFSNKQLSNMILDLWFAGLVTTTTTISWAITYFLHNPEVQEKIYEELDRVIGGEKLITTSDKNDLPYMNSFINESQRCANIIPINLLHETTRDTVINGWAVKAGTGVIAQISTVMMDEKLFPNPEKFDPSRYIDKETGKFKKIDEVLPFSIGKRQCLGEGLARMELFLFISNFLNRYKIKVNELPSIDKSKETTVTPRKFNGFVTRRYL</sequence>
<dbReference type="GO" id="GO:0006082">
    <property type="term" value="P:organic acid metabolic process"/>
    <property type="evidence" value="ECO:0007669"/>
    <property type="project" value="TreeGrafter"/>
</dbReference>
<dbReference type="InterPro" id="IPR001128">
    <property type="entry name" value="Cyt_P450"/>
</dbReference>
<reference evidence="9" key="1">
    <citation type="submission" date="2022-11" db="EMBL/GenBank/DDBJ databases">
        <authorList>
            <person name="Kikuchi T."/>
        </authorList>
    </citation>
    <scope>NUCLEOTIDE SEQUENCE</scope>
    <source>
        <strain evidence="9">PS1010</strain>
    </source>
</reference>
<proteinExistence type="inferred from homology"/>
<comment type="similarity">
    <text evidence="2 8">Belongs to the cytochrome P450 family.</text>
</comment>
<keyword evidence="10" id="KW-1185">Reference proteome</keyword>
<organism evidence="9 10">
    <name type="scientific">Caenorhabditis angaria</name>
    <dbReference type="NCBI Taxonomy" id="860376"/>
    <lineage>
        <taxon>Eukaryota</taxon>
        <taxon>Metazoa</taxon>
        <taxon>Ecdysozoa</taxon>
        <taxon>Nematoda</taxon>
        <taxon>Chromadorea</taxon>
        <taxon>Rhabditida</taxon>
        <taxon>Rhabditina</taxon>
        <taxon>Rhabditomorpha</taxon>
        <taxon>Rhabditoidea</taxon>
        <taxon>Rhabditidae</taxon>
        <taxon>Peloderinae</taxon>
        <taxon>Caenorhabditis</taxon>
    </lineage>
</organism>
<evidence type="ECO:0000313" key="10">
    <source>
        <dbReference type="Proteomes" id="UP001152747"/>
    </source>
</evidence>
<keyword evidence="4 8" id="KW-0560">Oxidoreductase</keyword>
<evidence type="ECO:0008006" key="11">
    <source>
        <dbReference type="Google" id="ProtNLM"/>
    </source>
</evidence>
<evidence type="ECO:0000256" key="4">
    <source>
        <dbReference type="ARBA" id="ARBA00023002"/>
    </source>
</evidence>
<evidence type="ECO:0000313" key="9">
    <source>
        <dbReference type="EMBL" id="CAI5450782.1"/>
    </source>
</evidence>
<keyword evidence="5 7" id="KW-0408">Iron</keyword>
<evidence type="ECO:0000256" key="7">
    <source>
        <dbReference type="PIRSR" id="PIRSR602401-1"/>
    </source>
</evidence>
<keyword evidence="6 8" id="KW-0503">Monooxygenase</keyword>
<dbReference type="Gene3D" id="1.10.630.10">
    <property type="entry name" value="Cytochrome P450"/>
    <property type="match status" value="1"/>
</dbReference>
<dbReference type="FunFam" id="1.10.630.10:FF:000036">
    <property type="entry name" value="CYtochrome P450 family"/>
    <property type="match status" value="1"/>
</dbReference>
<dbReference type="PRINTS" id="PR00385">
    <property type="entry name" value="P450"/>
</dbReference>
<dbReference type="OrthoDB" id="1055148at2759"/>
<dbReference type="GO" id="GO:0005506">
    <property type="term" value="F:iron ion binding"/>
    <property type="evidence" value="ECO:0007669"/>
    <property type="project" value="InterPro"/>
</dbReference>
<evidence type="ECO:0000256" key="1">
    <source>
        <dbReference type="ARBA" id="ARBA00001971"/>
    </source>
</evidence>
<evidence type="ECO:0000256" key="2">
    <source>
        <dbReference type="ARBA" id="ARBA00010617"/>
    </source>
</evidence>
<dbReference type="SUPFAM" id="SSF48264">
    <property type="entry name" value="Cytochrome P450"/>
    <property type="match status" value="1"/>
</dbReference>
<evidence type="ECO:0000256" key="8">
    <source>
        <dbReference type="RuleBase" id="RU000461"/>
    </source>
</evidence>
<dbReference type="GO" id="GO:0006805">
    <property type="term" value="P:xenobiotic metabolic process"/>
    <property type="evidence" value="ECO:0007669"/>
    <property type="project" value="TreeGrafter"/>
</dbReference>
<dbReference type="Proteomes" id="UP001152747">
    <property type="component" value="Unassembled WGS sequence"/>
</dbReference>
<dbReference type="EMBL" id="CANHGI010000005">
    <property type="protein sequence ID" value="CAI5450782.1"/>
    <property type="molecule type" value="Genomic_DNA"/>
</dbReference>
<name>A0A9P1IT73_9PELO</name>
<comment type="caution">
    <text evidence="9">The sequence shown here is derived from an EMBL/GenBank/DDBJ whole genome shotgun (WGS) entry which is preliminary data.</text>
</comment>
<dbReference type="GO" id="GO:0020037">
    <property type="term" value="F:heme binding"/>
    <property type="evidence" value="ECO:0007669"/>
    <property type="project" value="InterPro"/>
</dbReference>
<dbReference type="InterPro" id="IPR036396">
    <property type="entry name" value="Cyt_P450_sf"/>
</dbReference>
<dbReference type="PRINTS" id="PR00463">
    <property type="entry name" value="EP450I"/>
</dbReference>
<evidence type="ECO:0000256" key="3">
    <source>
        <dbReference type="ARBA" id="ARBA00022723"/>
    </source>
</evidence>
<dbReference type="CDD" id="cd20617">
    <property type="entry name" value="CYP1_2-like"/>
    <property type="match status" value="1"/>
</dbReference>
<dbReference type="InterPro" id="IPR017972">
    <property type="entry name" value="Cyt_P450_CS"/>
</dbReference>
<keyword evidence="7 8" id="KW-0349">Heme</keyword>
<dbReference type="GO" id="GO:0005737">
    <property type="term" value="C:cytoplasm"/>
    <property type="evidence" value="ECO:0007669"/>
    <property type="project" value="TreeGrafter"/>
</dbReference>
<feature type="binding site" description="axial binding residue" evidence="7">
    <location>
        <position position="442"/>
    </location>
    <ligand>
        <name>heme</name>
        <dbReference type="ChEBI" id="CHEBI:30413"/>
    </ligand>
    <ligandPart>
        <name>Fe</name>
        <dbReference type="ChEBI" id="CHEBI:18248"/>
    </ligandPart>
</feature>
<evidence type="ECO:0000256" key="5">
    <source>
        <dbReference type="ARBA" id="ARBA00023004"/>
    </source>
</evidence>
<dbReference type="Pfam" id="PF00067">
    <property type="entry name" value="p450"/>
    <property type="match status" value="1"/>
</dbReference>
<dbReference type="PANTHER" id="PTHR24300:SF375">
    <property type="entry name" value="CYTOCHROME P450 FAMILY"/>
    <property type="match status" value="1"/>
</dbReference>
<dbReference type="PROSITE" id="PS00086">
    <property type="entry name" value="CYTOCHROME_P450"/>
    <property type="match status" value="1"/>
</dbReference>